<gene>
    <name evidence="8" type="ORF">Din_046488</name>
</gene>
<comment type="subcellular location">
    <subcellularLocation>
        <location evidence="1">Membrane</location>
    </subcellularLocation>
</comment>
<dbReference type="PANTHER" id="PTHR10774">
    <property type="entry name" value="EXTENDED SYNAPTOTAGMIN-RELATED"/>
    <property type="match status" value="1"/>
</dbReference>
<dbReference type="GO" id="GO:0005783">
    <property type="term" value="C:endoplasmic reticulum"/>
    <property type="evidence" value="ECO:0007669"/>
    <property type="project" value="TreeGrafter"/>
</dbReference>
<evidence type="ECO:0000256" key="1">
    <source>
        <dbReference type="ARBA" id="ARBA00004370"/>
    </source>
</evidence>
<dbReference type="InterPro" id="IPR045050">
    <property type="entry name" value="Synaptotagmin_plant"/>
</dbReference>
<feature type="transmembrane region" description="Helical" evidence="6">
    <location>
        <begin position="6"/>
        <end position="25"/>
    </location>
</feature>
<evidence type="ECO:0000313" key="8">
    <source>
        <dbReference type="EMBL" id="MPA77047.1"/>
    </source>
</evidence>
<organism evidence="8">
    <name type="scientific">Davidia involucrata</name>
    <name type="common">Dove tree</name>
    <dbReference type="NCBI Taxonomy" id="16924"/>
    <lineage>
        <taxon>Eukaryota</taxon>
        <taxon>Viridiplantae</taxon>
        <taxon>Streptophyta</taxon>
        <taxon>Embryophyta</taxon>
        <taxon>Tracheophyta</taxon>
        <taxon>Spermatophyta</taxon>
        <taxon>Magnoliopsida</taxon>
        <taxon>eudicotyledons</taxon>
        <taxon>Gunneridae</taxon>
        <taxon>Pentapetalae</taxon>
        <taxon>asterids</taxon>
        <taxon>Cornales</taxon>
        <taxon>Nyssaceae</taxon>
        <taxon>Davidia</taxon>
    </lineage>
</organism>
<proteinExistence type="predicted"/>
<protein>
    <submittedName>
        <fullName evidence="8">Putative synaptotagmin-5</fullName>
    </submittedName>
</protein>
<evidence type="ECO:0000259" key="7">
    <source>
        <dbReference type="PROSITE" id="PS51847"/>
    </source>
</evidence>
<dbReference type="GO" id="GO:0016020">
    <property type="term" value="C:membrane"/>
    <property type="evidence" value="ECO:0007669"/>
    <property type="project" value="UniProtKB-SubCell"/>
</dbReference>
<feature type="domain" description="SMP-LTD" evidence="7">
    <location>
        <begin position="66"/>
        <end position="181"/>
    </location>
</feature>
<accession>A0A5B7C838</accession>
<keyword evidence="6" id="KW-1133">Transmembrane helix</keyword>
<dbReference type="GO" id="GO:0008289">
    <property type="term" value="F:lipid binding"/>
    <property type="evidence" value="ECO:0007669"/>
    <property type="project" value="UniProtKB-KW"/>
</dbReference>
<keyword evidence="5 6" id="KW-0472">Membrane</keyword>
<reference evidence="8" key="1">
    <citation type="submission" date="2019-08" db="EMBL/GenBank/DDBJ databases">
        <title>Reference gene set and small RNA set construction with multiple tissues from Davidia involucrata Baill.</title>
        <authorList>
            <person name="Yang H."/>
            <person name="Zhou C."/>
            <person name="Li G."/>
            <person name="Wang J."/>
            <person name="Gao P."/>
            <person name="Wang M."/>
            <person name="Wang R."/>
            <person name="Zhao Y."/>
        </authorList>
    </citation>
    <scope>NUCLEOTIDE SEQUENCE</scope>
    <source>
        <tissue evidence="8">Mixed with DoveR01_LX</tissue>
    </source>
</reference>
<dbReference type="AlphaFoldDB" id="A0A5B7C838"/>
<keyword evidence="6" id="KW-0812">Transmembrane</keyword>
<dbReference type="PANTHER" id="PTHR10774:SF190">
    <property type="entry name" value="C2 CALCIUM_LIPID-BINDING ENDONUCLEASE_EXONUCLEASE_PHOSPHATASE-RELATED"/>
    <property type="match status" value="1"/>
</dbReference>
<keyword evidence="3" id="KW-0445">Lipid transport</keyword>
<sequence>MGLISGILMGTIFGIALMAGWRHMMRYRSNKRIAKAVDIKLIGSLNRDDLKKICGDNVPEWISFPVYEQVKWLNKQLSKLWPFVADAATLVIRESVEPLLEEYRPPGITSLKFSKLSLGNVAPKIEGMNQQAVLSSSTYEYSASLLAPSAVTYPAYIACEYSCFQVLDAFSYEKGQNLVWW</sequence>
<name>A0A5B7C838_DAVIN</name>
<evidence type="ECO:0000256" key="3">
    <source>
        <dbReference type="ARBA" id="ARBA00023055"/>
    </source>
</evidence>
<evidence type="ECO:0000256" key="4">
    <source>
        <dbReference type="ARBA" id="ARBA00023121"/>
    </source>
</evidence>
<keyword evidence="4" id="KW-0446">Lipid-binding</keyword>
<evidence type="ECO:0000256" key="6">
    <source>
        <dbReference type="SAM" id="Phobius"/>
    </source>
</evidence>
<evidence type="ECO:0000256" key="5">
    <source>
        <dbReference type="ARBA" id="ARBA00023136"/>
    </source>
</evidence>
<keyword evidence="2" id="KW-0813">Transport</keyword>
<dbReference type="EMBL" id="GHES01046488">
    <property type="protein sequence ID" value="MPA77047.1"/>
    <property type="molecule type" value="Transcribed_RNA"/>
</dbReference>
<dbReference type="GO" id="GO:0006869">
    <property type="term" value="P:lipid transport"/>
    <property type="evidence" value="ECO:0007669"/>
    <property type="project" value="UniProtKB-KW"/>
</dbReference>
<evidence type="ECO:0000256" key="2">
    <source>
        <dbReference type="ARBA" id="ARBA00022448"/>
    </source>
</evidence>
<dbReference type="PROSITE" id="PS51847">
    <property type="entry name" value="SMP"/>
    <property type="match status" value="1"/>
</dbReference>
<dbReference type="InterPro" id="IPR031468">
    <property type="entry name" value="SMP_LBD"/>
</dbReference>